<dbReference type="RefSeq" id="WP_099725064.1">
    <property type="nucleotide sequence ID" value="NZ_BAAAOB010000002.1"/>
</dbReference>
<proteinExistence type="predicted"/>
<accession>A0ABN2LJW5</accession>
<evidence type="ECO:0000313" key="1">
    <source>
        <dbReference type="EMBL" id="GAA1790756.1"/>
    </source>
</evidence>
<dbReference type="InterPro" id="IPR021491">
    <property type="entry name" value="DUF3145"/>
</dbReference>
<organism evidence="1 2">
    <name type="scientific">Leucobacter iarius</name>
    <dbReference type="NCBI Taxonomy" id="333963"/>
    <lineage>
        <taxon>Bacteria</taxon>
        <taxon>Bacillati</taxon>
        <taxon>Actinomycetota</taxon>
        <taxon>Actinomycetes</taxon>
        <taxon>Micrococcales</taxon>
        <taxon>Microbacteriaceae</taxon>
        <taxon>Leucobacter</taxon>
    </lineage>
</organism>
<sequence>MSSETTSATATGVLFVHSCPKALAPHVEWALAREIGRTVKLEWTPQPLMPGFVRATANWRGPAGTAPAVASSLFGWQQLRFEITENASRIGDGGRWMHTPSLGIFHMQTDRAGNGVLTEHAIHAAIIGAAGDPDVLARELRLALGQSWDEELEPFRGAEPGDAIVVPLHRVG</sequence>
<name>A0ABN2LJW5_9MICO</name>
<reference evidence="1 2" key="1">
    <citation type="journal article" date="2019" name="Int. J. Syst. Evol. Microbiol.">
        <title>The Global Catalogue of Microorganisms (GCM) 10K type strain sequencing project: providing services to taxonomists for standard genome sequencing and annotation.</title>
        <authorList>
            <consortium name="The Broad Institute Genomics Platform"/>
            <consortium name="The Broad Institute Genome Sequencing Center for Infectious Disease"/>
            <person name="Wu L."/>
            <person name="Ma J."/>
        </authorList>
    </citation>
    <scope>NUCLEOTIDE SEQUENCE [LARGE SCALE GENOMIC DNA]</scope>
    <source>
        <strain evidence="1 2">JCM 14736</strain>
    </source>
</reference>
<dbReference type="EMBL" id="BAAAOB010000002">
    <property type="protein sequence ID" value="GAA1790756.1"/>
    <property type="molecule type" value="Genomic_DNA"/>
</dbReference>
<protein>
    <submittedName>
        <fullName evidence="1">DUF3145 domain-containing protein</fullName>
    </submittedName>
</protein>
<evidence type="ECO:0000313" key="2">
    <source>
        <dbReference type="Proteomes" id="UP001500851"/>
    </source>
</evidence>
<dbReference type="Proteomes" id="UP001500851">
    <property type="component" value="Unassembled WGS sequence"/>
</dbReference>
<gene>
    <name evidence="1" type="ORF">GCM10009768_19740</name>
</gene>
<keyword evidence="2" id="KW-1185">Reference proteome</keyword>
<dbReference type="Pfam" id="PF11343">
    <property type="entry name" value="DUF3145"/>
    <property type="match status" value="1"/>
</dbReference>
<comment type="caution">
    <text evidence="1">The sequence shown here is derived from an EMBL/GenBank/DDBJ whole genome shotgun (WGS) entry which is preliminary data.</text>
</comment>